<evidence type="ECO:0000259" key="12">
    <source>
        <dbReference type="PROSITE" id="PS51384"/>
    </source>
</evidence>
<evidence type="ECO:0000256" key="9">
    <source>
        <dbReference type="ARBA" id="ARBA00023192"/>
    </source>
</evidence>
<dbReference type="SUPFAM" id="SSF52343">
    <property type="entry name" value="Ferredoxin reductase-like, C-terminal NADP-linked domain"/>
    <property type="match status" value="1"/>
</dbReference>
<organism evidence="13 15">
    <name type="scientific">Mycobacterium intracellulare subsp. chimaera</name>
    <dbReference type="NCBI Taxonomy" id="222805"/>
    <lineage>
        <taxon>Bacteria</taxon>
        <taxon>Bacillati</taxon>
        <taxon>Actinomycetota</taxon>
        <taxon>Actinomycetes</taxon>
        <taxon>Mycobacteriales</taxon>
        <taxon>Mycobacteriaceae</taxon>
        <taxon>Mycobacterium</taxon>
        <taxon>Mycobacterium avium complex (MAC)</taxon>
    </lineage>
</organism>
<gene>
    <name evidence="13" type="ORF">MYCOZU2_02187</name>
    <name evidence="14" type="ORF">QRB35_15120</name>
</gene>
<name>A0A7U5RV90_MYCIT</name>
<keyword evidence="6" id="KW-0274">FAD</keyword>
<evidence type="ECO:0000313" key="15">
    <source>
        <dbReference type="Proteomes" id="UP000198286"/>
    </source>
</evidence>
<comment type="cofactor">
    <cofactor evidence="2">
        <name>FAD</name>
        <dbReference type="ChEBI" id="CHEBI:57692"/>
    </cofactor>
</comment>
<dbReference type="RefSeq" id="WP_065507715.1">
    <property type="nucleotide sequence ID" value="NZ_CP015267.1"/>
</dbReference>
<dbReference type="InterPro" id="IPR001433">
    <property type="entry name" value="OxRdtase_FAD/NAD-bd"/>
</dbReference>
<dbReference type="EMBL" id="JASZZX010000012">
    <property type="protein sequence ID" value="MDM3927343.1"/>
    <property type="molecule type" value="Genomic_DNA"/>
</dbReference>
<dbReference type="EC" id="1.8.1.2" evidence="3"/>
<evidence type="ECO:0000313" key="14">
    <source>
        <dbReference type="EMBL" id="MDM3927343.1"/>
    </source>
</evidence>
<evidence type="ECO:0000256" key="7">
    <source>
        <dbReference type="ARBA" id="ARBA00022857"/>
    </source>
</evidence>
<dbReference type="GO" id="GO:0050660">
    <property type="term" value="F:flavin adenine dinucleotide binding"/>
    <property type="evidence" value="ECO:0007669"/>
    <property type="project" value="TreeGrafter"/>
</dbReference>
<dbReference type="InterPro" id="IPR039261">
    <property type="entry name" value="FNR_nucleotide-bd"/>
</dbReference>
<dbReference type="SUPFAM" id="SSF52218">
    <property type="entry name" value="Flavoproteins"/>
    <property type="match status" value="1"/>
</dbReference>
<evidence type="ECO:0000256" key="4">
    <source>
        <dbReference type="ARBA" id="ARBA00022630"/>
    </source>
</evidence>
<feature type="domain" description="FAD-binding FR-type" evidence="12">
    <location>
        <begin position="181"/>
        <end position="408"/>
    </location>
</feature>
<evidence type="ECO:0000259" key="11">
    <source>
        <dbReference type="PROSITE" id="PS50902"/>
    </source>
</evidence>
<keyword evidence="9" id="KW-0198">Cysteine biosynthesis</keyword>
<sequence length="543" mass="58530">MTAQPKFSLIVGYGTDMGNAEDAAMSFAEAVQEAMGIESEAVELNQVEIADLQSASHFIVVTSTFGDGEFPDSAALFWEAISAESAGRLDHLKFAVLALGDSSYELFCNAGRLLDERLEALGAVRLTARVDVDGAYQQLATAWTGDLVKLLAADRAHAGPRVATVAKEATAAPPPPGRDHHQRFEAPIVVNRLLSAPGSEKEVRHYELDLTGAGIAYSAGDSIAVHVANDPDVVDAVLAELDAGPDHAVAGYDEPLGVLLAHHLDIRAPSRALRALVASRAGDADAVAALAGDGTAKPGTWLYGRDVLDLIRLGELSVDELVDALRPLQFRDYSIASSPVVHPDRAHLTVATVRYTARGRRYGGVASTFLADRSETARVHLRPNHSFRLPGADVPIIMVGPGTGIAPFRGFLQERQATGAPGRAWLFFGARNRALDFLYADELHGFRESGVLTRLDLAFSRDGNEDATKQYVQHRMWENAAEIFGWLEEGAHVYVCGDAERMAKDVDEALRALVAHAGAMEAEAAHAYVNELIKNHRYVRDVY</sequence>
<dbReference type="Pfam" id="PF00667">
    <property type="entry name" value="FAD_binding_1"/>
    <property type="match status" value="2"/>
</dbReference>
<dbReference type="Pfam" id="PF00258">
    <property type="entry name" value="Flavodoxin_1"/>
    <property type="match status" value="1"/>
</dbReference>
<dbReference type="PROSITE" id="PS50902">
    <property type="entry name" value="FLAVODOXIN_LIKE"/>
    <property type="match status" value="1"/>
</dbReference>
<protein>
    <recommendedName>
        <fullName evidence="3">assimilatory sulfite reductase (NADPH)</fullName>
        <ecNumber evidence="3">1.8.1.2</ecNumber>
    </recommendedName>
</protein>
<dbReference type="PRINTS" id="PR00369">
    <property type="entry name" value="FLAVODOXIN"/>
</dbReference>
<comment type="catalytic activity">
    <reaction evidence="10">
        <text>hydrogen sulfide + 3 NADP(+) + 3 H2O = sulfite + 3 NADPH + 4 H(+)</text>
        <dbReference type="Rhea" id="RHEA:13801"/>
        <dbReference type="ChEBI" id="CHEBI:15377"/>
        <dbReference type="ChEBI" id="CHEBI:15378"/>
        <dbReference type="ChEBI" id="CHEBI:17359"/>
        <dbReference type="ChEBI" id="CHEBI:29919"/>
        <dbReference type="ChEBI" id="CHEBI:57783"/>
        <dbReference type="ChEBI" id="CHEBI:58349"/>
        <dbReference type="EC" id="1.8.1.2"/>
    </reaction>
</comment>
<dbReference type="FunFam" id="3.40.50.80:FF:000001">
    <property type="entry name" value="NADPH--cytochrome P450 reductase 1"/>
    <property type="match status" value="1"/>
</dbReference>
<dbReference type="GO" id="GO:0004783">
    <property type="term" value="F:sulfite reductase (NADPH) activity"/>
    <property type="evidence" value="ECO:0007669"/>
    <property type="project" value="UniProtKB-EC"/>
</dbReference>
<dbReference type="InterPro" id="IPR001094">
    <property type="entry name" value="Flavdoxin-like"/>
</dbReference>
<keyword evidence="5" id="KW-0288">FMN</keyword>
<evidence type="ECO:0000313" key="16">
    <source>
        <dbReference type="Proteomes" id="UP001529272"/>
    </source>
</evidence>
<dbReference type="InterPro" id="IPR001709">
    <property type="entry name" value="Flavoprot_Pyr_Nucl_cyt_Rdtase"/>
</dbReference>
<reference evidence="14" key="3">
    <citation type="submission" date="2023-06" db="EMBL/GenBank/DDBJ databases">
        <authorList>
            <person name="Spilker T."/>
        </authorList>
    </citation>
    <scope>NUCLEOTIDE SEQUENCE</scope>
    <source>
        <strain evidence="14">FLAC1071</strain>
    </source>
</reference>
<evidence type="ECO:0000256" key="3">
    <source>
        <dbReference type="ARBA" id="ARBA00012604"/>
    </source>
</evidence>
<dbReference type="Proteomes" id="UP000198286">
    <property type="component" value="Chromosome"/>
</dbReference>
<evidence type="ECO:0000256" key="5">
    <source>
        <dbReference type="ARBA" id="ARBA00022643"/>
    </source>
</evidence>
<dbReference type="InterPro" id="IPR023173">
    <property type="entry name" value="NADPH_Cyt_P450_Rdtase_alpha"/>
</dbReference>
<dbReference type="GO" id="GO:0005829">
    <property type="term" value="C:cytosol"/>
    <property type="evidence" value="ECO:0007669"/>
    <property type="project" value="TreeGrafter"/>
</dbReference>
<dbReference type="Pfam" id="PF00175">
    <property type="entry name" value="NAD_binding_1"/>
    <property type="match status" value="1"/>
</dbReference>
<reference evidence="14" key="2">
    <citation type="submission" date="2023-06" db="EMBL/GenBank/DDBJ databases">
        <title>Itaconate inhibition of nontuberculous mycobacteria.</title>
        <authorList>
            <person name="Breen P."/>
            <person name="Zimbric M."/>
            <person name="Caverly L."/>
        </authorList>
    </citation>
    <scope>NUCLEOTIDE SEQUENCE</scope>
    <source>
        <strain evidence="14">FLAC1071</strain>
    </source>
</reference>
<dbReference type="InterPro" id="IPR017938">
    <property type="entry name" value="Riboflavin_synthase-like_b-brl"/>
</dbReference>
<reference evidence="13 15" key="1">
    <citation type="journal article" date="2017" name="Lancet Infect. Dis.">
        <title>Global outbreak of severe Mycobacterium chimaera disease after cardiac surgery: a molecular epidemiological study.</title>
        <authorList>
            <person name="van Ingen J."/>
            <person name="Kohl T."/>
            <person name="Kranzer K."/>
            <person name="Hasse B."/>
            <person name="Keller P."/>
            <person name="Szafranska A."/>
            <person name="Hillemann D."/>
            <person name="Chand M."/>
            <person name="Schreiber P."/>
            <person name="Sommerstein R."/>
            <person name="Berger C."/>
            <person name="Genoni M."/>
            <person name="Ruegg C."/>
            <person name="Troillet N."/>
            <person name="Widmer A.F."/>
            <person name="Becker S.L."/>
            <person name="Herrmann M."/>
            <person name="Eckmanns T."/>
            <person name="Haller S."/>
            <person name="Hoeller C."/>
            <person name="Debast S.B."/>
            <person name="Wolfhagen M.J."/>
            <person name="Hopman J."/>
            <person name="Kluytmans J."/>
            <person name="Langelaar M."/>
            <person name="Notermans D.W."/>
            <person name="ten Oever J."/>
            <person name="van den Barselaar P."/>
            <person name="Vonk A.B.A."/>
            <person name="Vos M.C."/>
            <person name="Ahmed N."/>
            <person name="Brown T."/>
            <person name="Crook D."/>
            <person name="Lamagni T."/>
            <person name="Phin N."/>
            <person name="Smith E.G."/>
            <person name="Zambon M."/>
            <person name="Serr A."/>
            <person name="Goetting T."/>
            <person name="Ebner W."/>
            <person name="Thuermer A."/>
            <person name="Utpatel C."/>
            <person name="Sproer C."/>
            <person name="Bunk B."/>
            <person name="Nubel U."/>
            <person name="Bloemberg G."/>
            <person name="Bottger E."/>
            <person name="Niemann S."/>
            <person name="Wagner D."/>
            <person name="Sax H."/>
        </authorList>
    </citation>
    <scope>NUCLEOTIDE SEQUENCE [LARGE SCALE GENOMIC DNA]</scope>
    <source>
        <strain evidence="13 15">ZUERICH-2</strain>
    </source>
</reference>
<dbReference type="SUPFAM" id="SSF63380">
    <property type="entry name" value="Riboflavin synthase domain-like"/>
    <property type="match status" value="1"/>
</dbReference>
<dbReference type="PROSITE" id="PS51384">
    <property type="entry name" value="FAD_FR"/>
    <property type="match status" value="1"/>
</dbReference>
<dbReference type="InterPro" id="IPR003097">
    <property type="entry name" value="CysJ-like_FAD-binding"/>
</dbReference>
<dbReference type="EMBL" id="CP015267">
    <property type="protein sequence ID" value="ASL14604.1"/>
    <property type="molecule type" value="Genomic_DNA"/>
</dbReference>
<keyword evidence="9" id="KW-0028">Amino-acid biosynthesis</keyword>
<dbReference type="GO" id="GO:0019344">
    <property type="term" value="P:cysteine biosynthetic process"/>
    <property type="evidence" value="ECO:0007669"/>
    <property type="project" value="UniProtKB-KW"/>
</dbReference>
<dbReference type="PANTHER" id="PTHR19384:SF128">
    <property type="entry name" value="NADPH OXIDOREDUCTASE A"/>
    <property type="match status" value="1"/>
</dbReference>
<evidence type="ECO:0000313" key="13">
    <source>
        <dbReference type="EMBL" id="ASL14604.1"/>
    </source>
</evidence>
<evidence type="ECO:0000256" key="1">
    <source>
        <dbReference type="ARBA" id="ARBA00001917"/>
    </source>
</evidence>
<accession>A0A7U5RV90</accession>
<dbReference type="PANTHER" id="PTHR19384">
    <property type="entry name" value="NITRIC OXIDE SYNTHASE-RELATED"/>
    <property type="match status" value="1"/>
</dbReference>
<dbReference type="Gene3D" id="1.20.990.10">
    <property type="entry name" value="NADPH-cytochrome p450 Reductase, Chain A, domain 3"/>
    <property type="match status" value="1"/>
</dbReference>
<dbReference type="Proteomes" id="UP001529272">
    <property type="component" value="Unassembled WGS sequence"/>
</dbReference>
<keyword evidence="4" id="KW-0285">Flavoprotein</keyword>
<dbReference type="CDD" id="cd06199">
    <property type="entry name" value="SiR"/>
    <property type="match status" value="1"/>
</dbReference>
<dbReference type="InterPro" id="IPR017927">
    <property type="entry name" value="FAD-bd_FR_type"/>
</dbReference>
<dbReference type="InterPro" id="IPR008254">
    <property type="entry name" value="Flavodoxin/NO_synth"/>
</dbReference>
<keyword evidence="8" id="KW-0560">Oxidoreductase</keyword>
<dbReference type="Gene3D" id="3.40.50.80">
    <property type="entry name" value="Nucleotide-binding domain of ferredoxin-NADP reductase (FNR) module"/>
    <property type="match status" value="1"/>
</dbReference>
<dbReference type="AlphaFoldDB" id="A0A7U5RV90"/>
<dbReference type="Gene3D" id="2.40.30.10">
    <property type="entry name" value="Translation factors"/>
    <property type="match status" value="1"/>
</dbReference>
<dbReference type="InterPro" id="IPR029039">
    <property type="entry name" value="Flavoprotein-like_sf"/>
</dbReference>
<dbReference type="GO" id="GO:0010181">
    <property type="term" value="F:FMN binding"/>
    <property type="evidence" value="ECO:0007669"/>
    <property type="project" value="InterPro"/>
</dbReference>
<feature type="domain" description="Flavodoxin-like" evidence="11">
    <location>
        <begin position="9"/>
        <end position="148"/>
    </location>
</feature>
<evidence type="ECO:0000256" key="2">
    <source>
        <dbReference type="ARBA" id="ARBA00001974"/>
    </source>
</evidence>
<evidence type="ECO:0000256" key="6">
    <source>
        <dbReference type="ARBA" id="ARBA00022827"/>
    </source>
</evidence>
<dbReference type="PRINTS" id="PR00371">
    <property type="entry name" value="FPNCR"/>
</dbReference>
<proteinExistence type="predicted"/>
<keyword evidence="7" id="KW-0521">NADP</keyword>
<comment type="cofactor">
    <cofactor evidence="1">
        <name>FMN</name>
        <dbReference type="ChEBI" id="CHEBI:58210"/>
    </cofactor>
</comment>
<evidence type="ECO:0000256" key="8">
    <source>
        <dbReference type="ARBA" id="ARBA00023002"/>
    </source>
</evidence>
<dbReference type="Gene3D" id="3.40.50.360">
    <property type="match status" value="1"/>
</dbReference>
<keyword evidence="16" id="KW-1185">Reference proteome</keyword>
<evidence type="ECO:0000256" key="10">
    <source>
        <dbReference type="ARBA" id="ARBA00052219"/>
    </source>
</evidence>